<dbReference type="Gene3D" id="3.40.50.300">
    <property type="entry name" value="P-loop containing nucleotide triphosphate hydrolases"/>
    <property type="match status" value="1"/>
</dbReference>
<evidence type="ECO:0000313" key="1">
    <source>
        <dbReference type="EMBL" id="SDP48570.1"/>
    </source>
</evidence>
<gene>
    <name evidence="1" type="ORF">SAMN04488529_10649</name>
</gene>
<keyword evidence="2" id="KW-1185">Reference proteome</keyword>
<evidence type="ECO:0000313" key="2">
    <source>
        <dbReference type="Proteomes" id="UP000198597"/>
    </source>
</evidence>
<dbReference type="Proteomes" id="UP000198597">
    <property type="component" value="Unassembled WGS sequence"/>
</dbReference>
<dbReference type="EMBL" id="FNJM01000006">
    <property type="protein sequence ID" value="SDP48570.1"/>
    <property type="molecule type" value="Genomic_DNA"/>
</dbReference>
<dbReference type="InterPro" id="IPR027417">
    <property type="entry name" value="P-loop_NTPase"/>
</dbReference>
<dbReference type="SUPFAM" id="SSF52540">
    <property type="entry name" value="P-loop containing nucleoside triphosphate hydrolases"/>
    <property type="match status" value="1"/>
</dbReference>
<dbReference type="OrthoDB" id="5486659at2"/>
<dbReference type="InterPro" id="IPR026350">
    <property type="entry name" value="GxxExxY"/>
</dbReference>
<dbReference type="AlphaFoldDB" id="A0A1H0T494"/>
<proteinExistence type="predicted"/>
<sequence>MKKRFNSTGVCVSRKHYMVDIINKLEEIKELIDNEFYFTINKPRQYGKTTTLNEIKKMLNKDYLVISISFEGIGDKVFEYEDLFSNTFIELLSENMALLYEDESKRLRSLAININNINDLSRVITKFVKESSKEVILFIDEVDKSSNNQLFLSFIGMLRNKYLAREVEEDFTFKSVILAGLHDVKSLKLKLRKEEEAKYNSPWNIAVNFNVDMSFSPKEIETMLKSYSEENNITMDIKIISEELYFFTDGYPYLVSRLCQIIDEKIYKDTKRTWTKNDVKKAVKIILEERNTLFDTLIKNLENDNELYNYIEDITVRGIERSFSNYNPIIDIGTTYGYFKNENGKVSIANKIFAETIYNYMASKLENVYSKMDGYNLKSEFIELNGGLNIEKVLYKFQQFMKEQYSEKDKDFIEHHGRLLFLAFIKPIINGTGFDFKEVQISEEKRLDLVITYNNFKYIIEMKIWRGAKYHKTGQKQLCDYLDIQGVSQGYLLIFNFLKNKEFKEERVYIKGKEIFEVYV</sequence>
<protein>
    <submittedName>
        <fullName evidence="1">PD-(D/E)XK nuclease superfamily protein</fullName>
    </submittedName>
</protein>
<dbReference type="Pfam" id="PF13366">
    <property type="entry name" value="PDDEXK_3"/>
    <property type="match status" value="1"/>
</dbReference>
<organism evidence="1 2">
    <name type="scientific">Clostridium gasigenes</name>
    <dbReference type="NCBI Taxonomy" id="94869"/>
    <lineage>
        <taxon>Bacteria</taxon>
        <taxon>Bacillati</taxon>
        <taxon>Bacillota</taxon>
        <taxon>Clostridia</taxon>
        <taxon>Eubacteriales</taxon>
        <taxon>Clostridiaceae</taxon>
        <taxon>Clostridium</taxon>
    </lineage>
</organism>
<dbReference type="RefSeq" id="WP_089969678.1">
    <property type="nucleotide sequence ID" value="NZ_FNJM01000006.1"/>
</dbReference>
<dbReference type="STRING" id="94869.SAMN04488529_10649"/>
<reference evidence="1 2" key="1">
    <citation type="submission" date="2016-10" db="EMBL/GenBank/DDBJ databases">
        <authorList>
            <person name="de Groot N.N."/>
        </authorList>
    </citation>
    <scope>NUCLEOTIDE SEQUENCE [LARGE SCALE GENOMIC DNA]</scope>
    <source>
        <strain evidence="1 2">DSM 12272</strain>
    </source>
</reference>
<name>A0A1H0T494_9CLOT</name>
<accession>A0A1H0T494</accession>